<feature type="transmembrane region" description="Helical" evidence="1">
    <location>
        <begin position="194"/>
        <end position="214"/>
    </location>
</feature>
<keyword evidence="1" id="KW-0812">Transmembrane</keyword>
<dbReference type="GO" id="GO:0071111">
    <property type="term" value="F:cyclic-guanylate-specific phosphodiesterase activity"/>
    <property type="evidence" value="ECO:0007669"/>
    <property type="project" value="InterPro"/>
</dbReference>
<evidence type="ECO:0000259" key="2">
    <source>
        <dbReference type="PROSITE" id="PS50883"/>
    </source>
</evidence>
<dbReference type="Gene3D" id="3.20.20.450">
    <property type="entry name" value="EAL domain"/>
    <property type="match status" value="1"/>
</dbReference>
<dbReference type="InterPro" id="IPR035919">
    <property type="entry name" value="EAL_sf"/>
</dbReference>
<sequence>MIYNIHFELATAVMLLILVLVYFIRESLPIRSNRQFLKTLFFLIVDTILSALQCYAGGFVGKIPDIYICVLNIFVYLTGIIFIVCYNSYVLSIFHYKKVINFYSVINYGIFLAAAILIVTSPLTGWYFYIGSDGIIHSGMARNIMNVLYMMTMFMTIAVAETSGKKKNKKLYRMILVTDIIITMAAIADNINKNSVGITMIVANMCTFLLYFSMKSPDYYLDIRTGRFNLNGFMEVLREKIDYNESVSCFLIRVQNYHAICRIYDEESLQEVQRQIAEILYYKAEDKNIYHIGAATFAVFVDSTEMAKKLYEKVVKVMPHQWNVKREALSHEYSYYYVTYPDDSDDAEDIIQRIHYARSDHKGHHKPNELIHLRKEALEEARRFKEVAHRIEEAILDNSLELNFQPIYSFEKNRITSLEVLSRLKDGKHNYINPEYFIHVAEINHTIIQLSRQMFEKTCRFAVDNNIFDRGINDMNINISPIQCQDKHLVQDLKKIAAKYGIPFERFHFEITESRLTDEKAVRETLTKLKENGAKIALDDFGTGYSNIASIMLMPIDFVKIDKSLLWSYASGDNEFLNELMPMIRGEGKKIIAEGIETEEHIEILRRMGGDFLQGYYYSKPLNEENFIRFLDARNNGAEA</sequence>
<feature type="domain" description="EAL" evidence="2">
    <location>
        <begin position="384"/>
        <end position="635"/>
    </location>
</feature>
<feature type="transmembrane region" description="Helical" evidence="1">
    <location>
        <begin position="73"/>
        <end position="94"/>
    </location>
</feature>
<dbReference type="AlphaFoldDB" id="A0AAW3JSL9"/>
<comment type="caution">
    <text evidence="3">The sequence shown here is derived from an EMBL/GenBank/DDBJ whole genome shotgun (WGS) entry which is preliminary data.</text>
</comment>
<keyword evidence="1" id="KW-1133">Transmembrane helix</keyword>
<name>A0AAW3JSL9_9FIRM</name>
<dbReference type="SUPFAM" id="SSF55073">
    <property type="entry name" value="Nucleotide cyclase"/>
    <property type="match status" value="1"/>
</dbReference>
<feature type="transmembrane region" description="Helical" evidence="1">
    <location>
        <begin position="36"/>
        <end position="61"/>
    </location>
</feature>
<protein>
    <recommendedName>
        <fullName evidence="2">EAL domain-containing protein</fullName>
    </recommendedName>
</protein>
<evidence type="ECO:0000313" key="3">
    <source>
        <dbReference type="EMBL" id="KQC85877.1"/>
    </source>
</evidence>
<accession>A0AAW3JSL9</accession>
<dbReference type="Gene3D" id="3.30.70.270">
    <property type="match status" value="1"/>
</dbReference>
<dbReference type="Pfam" id="PF00563">
    <property type="entry name" value="EAL"/>
    <property type="match status" value="1"/>
</dbReference>
<dbReference type="Proteomes" id="UP000050833">
    <property type="component" value="Unassembled WGS sequence"/>
</dbReference>
<dbReference type="EMBL" id="LLKB01000001">
    <property type="protein sequence ID" value="KQC85877.1"/>
    <property type="molecule type" value="Genomic_DNA"/>
</dbReference>
<dbReference type="PANTHER" id="PTHR33121">
    <property type="entry name" value="CYCLIC DI-GMP PHOSPHODIESTERASE PDEF"/>
    <property type="match status" value="1"/>
</dbReference>
<dbReference type="InterPro" id="IPR050706">
    <property type="entry name" value="Cyclic-di-GMP_PDE-like"/>
</dbReference>
<feature type="transmembrane region" description="Helical" evidence="1">
    <location>
        <begin position="6"/>
        <end position="24"/>
    </location>
</feature>
<dbReference type="SMART" id="SM00052">
    <property type="entry name" value="EAL"/>
    <property type="match status" value="1"/>
</dbReference>
<gene>
    <name evidence="3" type="ORF">APZ18_01350</name>
</gene>
<dbReference type="PROSITE" id="PS50883">
    <property type="entry name" value="EAL"/>
    <property type="match status" value="1"/>
</dbReference>
<feature type="transmembrane region" description="Helical" evidence="1">
    <location>
        <begin position="106"/>
        <end position="128"/>
    </location>
</feature>
<keyword evidence="1" id="KW-0472">Membrane</keyword>
<feature type="transmembrane region" description="Helical" evidence="1">
    <location>
        <begin position="171"/>
        <end position="188"/>
    </location>
</feature>
<reference evidence="3 4" key="1">
    <citation type="submission" date="2015-10" db="EMBL/GenBank/DDBJ databases">
        <title>Butyribacter intestini gen. nov., sp. nov., a butyric acid-producing bacterium of the family Lachnospiraceae isolated from the human faeces.</title>
        <authorList>
            <person name="Zou Y."/>
            <person name="Xue W."/>
            <person name="Luo G."/>
            <person name="Lv M."/>
        </authorList>
    </citation>
    <scope>NUCLEOTIDE SEQUENCE [LARGE SCALE GENOMIC DNA]</scope>
    <source>
        <strain evidence="3 4">TF01-11</strain>
    </source>
</reference>
<dbReference type="CDD" id="cd01948">
    <property type="entry name" value="EAL"/>
    <property type="match status" value="1"/>
</dbReference>
<organism evidence="3 4">
    <name type="scientific">Butyribacter intestini</name>
    <dbReference type="NCBI Taxonomy" id="1703332"/>
    <lineage>
        <taxon>Bacteria</taxon>
        <taxon>Bacillati</taxon>
        <taxon>Bacillota</taxon>
        <taxon>Clostridia</taxon>
        <taxon>Lachnospirales</taxon>
        <taxon>Lachnospiraceae</taxon>
        <taxon>Butyribacter</taxon>
    </lineage>
</organism>
<dbReference type="PANTHER" id="PTHR33121:SF70">
    <property type="entry name" value="SIGNALING PROTEIN YKOW"/>
    <property type="match status" value="1"/>
</dbReference>
<evidence type="ECO:0000256" key="1">
    <source>
        <dbReference type="SAM" id="Phobius"/>
    </source>
</evidence>
<dbReference type="InterPro" id="IPR029787">
    <property type="entry name" value="Nucleotide_cyclase"/>
</dbReference>
<evidence type="ECO:0000313" key="4">
    <source>
        <dbReference type="Proteomes" id="UP000050833"/>
    </source>
</evidence>
<keyword evidence="4" id="KW-1185">Reference proteome</keyword>
<dbReference type="InterPro" id="IPR001633">
    <property type="entry name" value="EAL_dom"/>
</dbReference>
<feature type="transmembrane region" description="Helical" evidence="1">
    <location>
        <begin position="140"/>
        <end position="159"/>
    </location>
</feature>
<proteinExistence type="predicted"/>
<dbReference type="SUPFAM" id="SSF141868">
    <property type="entry name" value="EAL domain-like"/>
    <property type="match status" value="1"/>
</dbReference>
<dbReference type="InterPro" id="IPR043128">
    <property type="entry name" value="Rev_trsase/Diguanyl_cyclase"/>
</dbReference>
<dbReference type="RefSeq" id="WP_055940916.1">
    <property type="nucleotide sequence ID" value="NZ_JAQDCV010000010.1"/>
</dbReference>